<keyword evidence="3" id="KW-1185">Reference proteome</keyword>
<dbReference type="RefSeq" id="WP_116568595.1">
    <property type="nucleotide sequence ID" value="NZ_QDKP01000047.1"/>
</dbReference>
<sequence>MASFRPALAVSLALMLAGVAHAQPSAGAAAGASKAPAKPVAPIQAYDLPQIQAFGNAIYRQDIAAWLASDALAAKVSDLRAAGLRGWLVQDDGKTAKVRFIRDKGNGLEIGYDVVVDGKGAGPVTEPADRKLTDEERLAFSARQAAAGAGASTCRAGYNTAMVKNPDGDGWIVWLLAPAPAAGAIPVGGHYRIFVAADGKTVKRVDALSASCLLIEKPKAADGKPALAFASHIVSPTPVETHVFLSSLYKMPLAIGTNGGKDVWVIDKGKISKTDLGKK</sequence>
<organism evidence="2 3">
    <name type="scientific">Caulobacter radicis</name>
    <dbReference type="NCBI Taxonomy" id="2172650"/>
    <lineage>
        <taxon>Bacteria</taxon>
        <taxon>Pseudomonadati</taxon>
        <taxon>Pseudomonadota</taxon>
        <taxon>Alphaproteobacteria</taxon>
        <taxon>Caulobacterales</taxon>
        <taxon>Caulobacteraceae</taxon>
        <taxon>Caulobacter</taxon>
    </lineage>
</organism>
<accession>A0A2T9J9H9</accession>
<dbReference type="Proteomes" id="UP000244913">
    <property type="component" value="Unassembled WGS sequence"/>
</dbReference>
<dbReference type="AlphaFoldDB" id="A0A2T9J9H9"/>
<evidence type="ECO:0000256" key="1">
    <source>
        <dbReference type="SAM" id="SignalP"/>
    </source>
</evidence>
<evidence type="ECO:0000313" key="3">
    <source>
        <dbReference type="Proteomes" id="UP000244913"/>
    </source>
</evidence>
<reference evidence="2 3" key="1">
    <citation type="submission" date="2018-04" db="EMBL/GenBank/DDBJ databases">
        <title>The genome sequence of Caulobacter sp. 736.</title>
        <authorList>
            <person name="Gao J."/>
            <person name="Sun J."/>
        </authorList>
    </citation>
    <scope>NUCLEOTIDE SEQUENCE [LARGE SCALE GENOMIC DNA]</scope>
    <source>
        <strain evidence="2 3">736</strain>
    </source>
</reference>
<dbReference type="EMBL" id="QDKP01000047">
    <property type="protein sequence ID" value="PVM78492.1"/>
    <property type="molecule type" value="Genomic_DNA"/>
</dbReference>
<feature type="signal peptide" evidence="1">
    <location>
        <begin position="1"/>
        <end position="22"/>
    </location>
</feature>
<evidence type="ECO:0000313" key="2">
    <source>
        <dbReference type="EMBL" id="PVM78492.1"/>
    </source>
</evidence>
<feature type="chain" id="PRO_5015501241" evidence="1">
    <location>
        <begin position="23"/>
        <end position="279"/>
    </location>
</feature>
<name>A0A2T9J9H9_9CAUL</name>
<gene>
    <name evidence="2" type="ORF">DDF65_15730</name>
</gene>
<keyword evidence="1" id="KW-0732">Signal</keyword>
<proteinExistence type="predicted"/>
<protein>
    <submittedName>
        <fullName evidence="2">Uncharacterized protein</fullName>
    </submittedName>
</protein>
<comment type="caution">
    <text evidence="2">The sequence shown here is derived from an EMBL/GenBank/DDBJ whole genome shotgun (WGS) entry which is preliminary data.</text>
</comment>